<keyword evidence="1" id="KW-0472">Membrane</keyword>
<keyword evidence="2" id="KW-0732">Signal</keyword>
<feature type="transmembrane region" description="Helical" evidence="1">
    <location>
        <begin position="92"/>
        <end position="115"/>
    </location>
</feature>
<protein>
    <submittedName>
        <fullName evidence="3">Uncharacterized protein</fullName>
    </submittedName>
</protein>
<proteinExistence type="predicted"/>
<evidence type="ECO:0000256" key="1">
    <source>
        <dbReference type="SAM" id="Phobius"/>
    </source>
</evidence>
<evidence type="ECO:0000313" key="3">
    <source>
        <dbReference type="EMBL" id="CAD8865805.1"/>
    </source>
</evidence>
<gene>
    <name evidence="3" type="ORF">NSCI0253_LOCUS40160</name>
</gene>
<accession>A0A7S1AUQ8</accession>
<name>A0A7S1AUQ8_NOCSC</name>
<feature type="chain" id="PRO_5031110060" evidence="2">
    <location>
        <begin position="20"/>
        <end position="321"/>
    </location>
</feature>
<keyword evidence="1" id="KW-1133">Transmembrane helix</keyword>
<keyword evidence="1" id="KW-0812">Transmembrane</keyword>
<feature type="signal peptide" evidence="2">
    <location>
        <begin position="1"/>
        <end position="19"/>
    </location>
</feature>
<reference evidence="3" key="1">
    <citation type="submission" date="2021-01" db="EMBL/GenBank/DDBJ databases">
        <authorList>
            <person name="Corre E."/>
            <person name="Pelletier E."/>
            <person name="Niang G."/>
            <person name="Scheremetjew M."/>
            <person name="Finn R."/>
            <person name="Kale V."/>
            <person name="Holt S."/>
            <person name="Cochrane G."/>
            <person name="Meng A."/>
            <person name="Brown T."/>
            <person name="Cohen L."/>
        </authorList>
    </citation>
    <scope>NUCLEOTIDE SEQUENCE</scope>
</reference>
<evidence type="ECO:0000256" key="2">
    <source>
        <dbReference type="SAM" id="SignalP"/>
    </source>
</evidence>
<sequence length="321" mass="35830">MFGFPVSLCLAIFALRCEASIHDERDQVGLLSRTEVTLLQLGAVAKRVSIPATDGTDQDRFSFQPRLSLAAEKASRSHIRRWMSARFEVITLTQLTVLCVTAALLSVLLLAYFMLHNVLGAIVQSAIMDVDTELIGVDVVIGEVDVYLSRGMVVIRNCTILNPEGYKSPYLAQLHSVIVCFDLWNMIRNFGRDVLVRLVHIQGVDFIVEYQGFTSIKPHSNFSDVKRFLKDHDADKEESAEGKTPRGFIVDAIQVEDIHYRLSVKLGSVAGNMDGIIVKNFSTDKDARSKRKVVRSIMKLLMKSLSRKVTPTNPMDSSVDP</sequence>
<organism evidence="3">
    <name type="scientific">Noctiluca scintillans</name>
    <name type="common">Sea sparkle</name>
    <name type="synonym">Red tide dinoflagellate</name>
    <dbReference type="NCBI Taxonomy" id="2966"/>
    <lineage>
        <taxon>Eukaryota</taxon>
        <taxon>Sar</taxon>
        <taxon>Alveolata</taxon>
        <taxon>Dinophyceae</taxon>
        <taxon>Noctilucales</taxon>
        <taxon>Noctilucaceae</taxon>
        <taxon>Noctiluca</taxon>
    </lineage>
</organism>
<dbReference type="EMBL" id="HBFQ01056651">
    <property type="protein sequence ID" value="CAD8865805.1"/>
    <property type="molecule type" value="Transcribed_RNA"/>
</dbReference>
<dbReference type="AlphaFoldDB" id="A0A7S1AUQ8"/>